<evidence type="ECO:0000313" key="2">
    <source>
        <dbReference type="EMBL" id="KAK0648559.1"/>
    </source>
</evidence>
<accession>A0AA40CTK3</accession>
<organism evidence="2 3">
    <name type="scientific">Cercophora newfieldiana</name>
    <dbReference type="NCBI Taxonomy" id="92897"/>
    <lineage>
        <taxon>Eukaryota</taxon>
        <taxon>Fungi</taxon>
        <taxon>Dikarya</taxon>
        <taxon>Ascomycota</taxon>
        <taxon>Pezizomycotina</taxon>
        <taxon>Sordariomycetes</taxon>
        <taxon>Sordariomycetidae</taxon>
        <taxon>Sordariales</taxon>
        <taxon>Lasiosphaeriaceae</taxon>
        <taxon>Cercophora</taxon>
    </lineage>
</organism>
<protein>
    <submittedName>
        <fullName evidence="2">Uncharacterized protein</fullName>
    </submittedName>
</protein>
<keyword evidence="3" id="KW-1185">Reference proteome</keyword>
<evidence type="ECO:0000256" key="1">
    <source>
        <dbReference type="SAM" id="MobiDB-lite"/>
    </source>
</evidence>
<dbReference type="AlphaFoldDB" id="A0AA40CTK3"/>
<evidence type="ECO:0000313" key="3">
    <source>
        <dbReference type="Proteomes" id="UP001174936"/>
    </source>
</evidence>
<feature type="region of interest" description="Disordered" evidence="1">
    <location>
        <begin position="365"/>
        <end position="416"/>
    </location>
</feature>
<sequence>MSGTSAATSTTLPYKGGVMSVDKLSKGPHTAPYNEQVLRFVLLAEMLRDSGLCSPSIRVCLAKYVKSLGSSARDALHIHLPNTQVLDKDHTFEVTVKCLSTLGKDGNLPAKYIADAMRAARLRLAEDPEWFSGPNGWFLWTAFHLAKVPVFVGEGEKRTFSHREETFWFGEMENALWLADVARIRLSMTNKEITDSGFFTDLRKREIAEAWLSLFGLFWDQHHNKKVCRCPDAAKKLAHDKVVYTADMYYLPEHEARVSWFEEELSDIVGLDVTTAYSPDLPSLKLRPYGFSTAVFKLHWRDADFLALRERIPELAAGLSQRVLALIKGDNPAYKHVSWKRAAPAPLYVKKARGGAKIGSAVSMRNDKKGAATASAPAKKAAPAPATTAPGVKAKAKAERQAEAESAFRSVEHSSK</sequence>
<feature type="compositionally biased region" description="Low complexity" evidence="1">
    <location>
        <begin position="371"/>
        <end position="393"/>
    </location>
</feature>
<name>A0AA40CTK3_9PEZI</name>
<proteinExistence type="predicted"/>
<dbReference type="EMBL" id="JAULSV010000003">
    <property type="protein sequence ID" value="KAK0648559.1"/>
    <property type="molecule type" value="Genomic_DNA"/>
</dbReference>
<reference evidence="2" key="1">
    <citation type="submission" date="2023-06" db="EMBL/GenBank/DDBJ databases">
        <title>Genome-scale phylogeny and comparative genomics of the fungal order Sordariales.</title>
        <authorList>
            <consortium name="Lawrence Berkeley National Laboratory"/>
            <person name="Hensen N."/>
            <person name="Bonometti L."/>
            <person name="Westerberg I."/>
            <person name="Brannstrom I.O."/>
            <person name="Guillou S."/>
            <person name="Cros-Aarteil S."/>
            <person name="Calhoun S."/>
            <person name="Haridas S."/>
            <person name="Kuo A."/>
            <person name="Mondo S."/>
            <person name="Pangilinan J."/>
            <person name="Riley R."/>
            <person name="Labutti K."/>
            <person name="Andreopoulos B."/>
            <person name="Lipzen A."/>
            <person name="Chen C."/>
            <person name="Yanf M."/>
            <person name="Daum C."/>
            <person name="Ng V."/>
            <person name="Clum A."/>
            <person name="Steindorff A."/>
            <person name="Ohm R."/>
            <person name="Martin F."/>
            <person name="Silar P."/>
            <person name="Natvig D."/>
            <person name="Lalanne C."/>
            <person name="Gautier V."/>
            <person name="Ament-Velasquez S.L."/>
            <person name="Kruys A."/>
            <person name="Hutchinson M.I."/>
            <person name="Powell A.J."/>
            <person name="Barry K."/>
            <person name="Miller A.N."/>
            <person name="Grigoriev I.V."/>
            <person name="Debuchy R."/>
            <person name="Gladieux P."/>
            <person name="Thoren M.H."/>
            <person name="Johannesson H."/>
        </authorList>
    </citation>
    <scope>NUCLEOTIDE SEQUENCE</scope>
    <source>
        <strain evidence="2">SMH2532-1</strain>
    </source>
</reference>
<gene>
    <name evidence="2" type="ORF">B0T16DRAFT_506891</name>
</gene>
<dbReference type="Proteomes" id="UP001174936">
    <property type="component" value="Unassembled WGS sequence"/>
</dbReference>
<comment type="caution">
    <text evidence="2">The sequence shown here is derived from an EMBL/GenBank/DDBJ whole genome shotgun (WGS) entry which is preliminary data.</text>
</comment>